<gene>
    <name evidence="1" type="ORF">AB5J51_01820</name>
</gene>
<accession>A0AB39XX25</accession>
<sequence>MAREIRIVISDEAYAQLQRAAAEKRLPAEAYAGQVLDADLTRVRFVEGARSFIGQHAEGFAQRFGGPAGHSATAA</sequence>
<reference evidence="1" key="1">
    <citation type="submission" date="2024-08" db="EMBL/GenBank/DDBJ databases">
        <authorList>
            <person name="Yu S.T."/>
        </authorList>
    </citation>
    <scope>NUCLEOTIDE SEQUENCE</scope>
    <source>
        <strain evidence="1">R33</strain>
    </source>
</reference>
<evidence type="ECO:0000313" key="1">
    <source>
        <dbReference type="EMBL" id="XDV61766.1"/>
    </source>
</evidence>
<dbReference type="RefSeq" id="WP_159047293.1">
    <property type="nucleotide sequence ID" value="NZ_CP165727.1"/>
</dbReference>
<name>A0AB39XX25_9ACTN</name>
<dbReference type="EMBL" id="CP165727">
    <property type="protein sequence ID" value="XDV61766.1"/>
    <property type="molecule type" value="Genomic_DNA"/>
</dbReference>
<proteinExistence type="predicted"/>
<protein>
    <submittedName>
        <fullName evidence="1">Uncharacterized protein</fullName>
    </submittedName>
</protein>
<dbReference type="AlphaFoldDB" id="A0AB39XX25"/>
<organism evidence="1">
    <name type="scientific">Streptomyces sp. R33</name>
    <dbReference type="NCBI Taxonomy" id="3238629"/>
    <lineage>
        <taxon>Bacteria</taxon>
        <taxon>Bacillati</taxon>
        <taxon>Actinomycetota</taxon>
        <taxon>Actinomycetes</taxon>
        <taxon>Kitasatosporales</taxon>
        <taxon>Streptomycetaceae</taxon>
        <taxon>Streptomyces</taxon>
    </lineage>
</organism>